<keyword evidence="1" id="KW-1133">Transmembrane helix</keyword>
<proteinExistence type="predicted"/>
<reference evidence="2" key="1">
    <citation type="submission" date="2014-05" db="EMBL/GenBank/DDBJ databases">
        <title>The transcriptome of the halophilic microalga Tetraselmis sp. GSL018 isolated from the Great Salt Lake, Utah.</title>
        <authorList>
            <person name="Jinkerson R.E."/>
            <person name="D'Adamo S."/>
            <person name="Posewitz M.C."/>
        </authorList>
    </citation>
    <scope>NUCLEOTIDE SEQUENCE</scope>
    <source>
        <strain evidence="2">GSL018</strain>
    </source>
</reference>
<name>A0A061RHI3_9CHLO</name>
<keyword evidence="1" id="KW-0812">Transmembrane</keyword>
<evidence type="ECO:0000256" key="1">
    <source>
        <dbReference type="SAM" id="Phobius"/>
    </source>
</evidence>
<keyword evidence="1" id="KW-0472">Membrane</keyword>
<gene>
    <name evidence="2" type="ORF">TSPGSL018_31436</name>
</gene>
<dbReference type="AlphaFoldDB" id="A0A061RHI3"/>
<evidence type="ECO:0000313" key="2">
    <source>
        <dbReference type="EMBL" id="JAC72402.1"/>
    </source>
</evidence>
<feature type="non-terminal residue" evidence="2">
    <location>
        <position position="1"/>
    </location>
</feature>
<accession>A0A061RHI3</accession>
<feature type="transmembrane region" description="Helical" evidence="1">
    <location>
        <begin position="23"/>
        <end position="43"/>
    </location>
</feature>
<sequence>PATSTHPQHLPHVPEERAATESLLTTISALIASAFLMVSSNALRSA</sequence>
<protein>
    <submittedName>
        <fullName evidence="2">Uncharacterized protein</fullName>
    </submittedName>
</protein>
<organism evidence="2">
    <name type="scientific">Tetraselmis sp. GSL018</name>
    <dbReference type="NCBI Taxonomy" id="582737"/>
    <lineage>
        <taxon>Eukaryota</taxon>
        <taxon>Viridiplantae</taxon>
        <taxon>Chlorophyta</taxon>
        <taxon>core chlorophytes</taxon>
        <taxon>Chlorodendrophyceae</taxon>
        <taxon>Chlorodendrales</taxon>
        <taxon>Chlorodendraceae</taxon>
        <taxon>Tetraselmis</taxon>
    </lineage>
</organism>
<dbReference type="EMBL" id="GBEZ01013600">
    <property type="protein sequence ID" value="JAC72402.1"/>
    <property type="molecule type" value="Transcribed_RNA"/>
</dbReference>